<evidence type="ECO:0000313" key="2">
    <source>
        <dbReference type="Proteomes" id="UP000298596"/>
    </source>
</evidence>
<name>A0A4D8QBP0_AZOBR</name>
<dbReference type="EMBL" id="CP032332">
    <property type="protein sequence ID" value="QCO05450.1"/>
    <property type="molecule type" value="Genomic_DNA"/>
</dbReference>
<accession>A0A4D8QBP0</accession>
<organism evidence="1 2">
    <name type="scientific">Azospirillum brasilense</name>
    <dbReference type="NCBI Taxonomy" id="192"/>
    <lineage>
        <taxon>Bacteria</taxon>
        <taxon>Pseudomonadati</taxon>
        <taxon>Pseudomonadota</taxon>
        <taxon>Alphaproteobacteria</taxon>
        <taxon>Rhodospirillales</taxon>
        <taxon>Azospirillaceae</taxon>
        <taxon>Azospirillum</taxon>
    </lineage>
</organism>
<dbReference type="Pfam" id="PF05354">
    <property type="entry name" value="Phage_attach"/>
    <property type="match status" value="1"/>
</dbReference>
<geneLocation type="plasmid" evidence="1">
    <name>p2</name>
</geneLocation>
<gene>
    <name evidence="1" type="ORF">D3867_26250</name>
</gene>
<dbReference type="Proteomes" id="UP000298596">
    <property type="component" value="Plasmid p2"/>
</dbReference>
<dbReference type="InterPro" id="IPR008018">
    <property type="entry name" value="Phage_tail_attach_FII"/>
</dbReference>
<protein>
    <submittedName>
        <fullName evidence="1">Uncharacterized protein</fullName>
    </submittedName>
</protein>
<reference evidence="1 2" key="1">
    <citation type="submission" date="2018-09" db="EMBL/GenBank/DDBJ databases">
        <title>Whole genome based analysis of evolution and adaptive divergence in Indian and Brazilian strains of Azospirillum brasilense.</title>
        <authorList>
            <person name="Singh C."/>
            <person name="Tripathi A.K."/>
        </authorList>
    </citation>
    <scope>NUCLEOTIDE SEQUENCE [LARGE SCALE GENOMIC DNA]</scope>
    <source>
        <strain evidence="1 2">MTCC4036</strain>
        <plasmid evidence="1 2">p2</plasmid>
    </source>
</reference>
<dbReference type="GO" id="GO:0019068">
    <property type="term" value="P:virion assembly"/>
    <property type="evidence" value="ECO:0007669"/>
    <property type="project" value="InterPro"/>
</dbReference>
<evidence type="ECO:0000313" key="1">
    <source>
        <dbReference type="EMBL" id="QCO05450.1"/>
    </source>
</evidence>
<sequence>MTVFDAMMDVLFADPNMASDAVYTPPRGGATVPCRASFEHGDKEWRFREAGASTPARIAEVRASEVPLMEEEGTLAIGGRTYVIANATQPDDDRLLWRLELQ</sequence>
<keyword evidence="1" id="KW-0614">Plasmid</keyword>
<proteinExistence type="predicted"/>
<dbReference type="AlphaFoldDB" id="A0A4D8QBP0"/>